<accession>A0ABS7C4V7</accession>
<feature type="non-terminal residue" evidence="1">
    <location>
        <position position="43"/>
    </location>
</feature>
<dbReference type="GO" id="GO:0016301">
    <property type="term" value="F:kinase activity"/>
    <property type="evidence" value="ECO:0007669"/>
    <property type="project" value="UniProtKB-KW"/>
</dbReference>
<organism evidence="1 2">
    <name type="scientific">Paenibacillus sepulcri</name>
    <dbReference type="NCBI Taxonomy" id="359917"/>
    <lineage>
        <taxon>Bacteria</taxon>
        <taxon>Bacillati</taxon>
        <taxon>Bacillota</taxon>
        <taxon>Bacilli</taxon>
        <taxon>Bacillales</taxon>
        <taxon>Paenibacillaceae</taxon>
        <taxon>Paenibacillus</taxon>
    </lineage>
</organism>
<protein>
    <submittedName>
        <fullName evidence="1">(D)CMP kinase</fullName>
    </submittedName>
</protein>
<dbReference type="Proteomes" id="UP001519887">
    <property type="component" value="Unassembled WGS sequence"/>
</dbReference>
<dbReference type="Gene3D" id="3.40.50.300">
    <property type="entry name" value="P-loop containing nucleotide triphosphate hydrolases"/>
    <property type="match status" value="1"/>
</dbReference>
<sequence>MKTANGSQGGYTPLSINGGRECDRINVAIDGPAGAGKSTVARK</sequence>
<keyword evidence="1" id="KW-0418">Kinase</keyword>
<keyword evidence="1" id="KW-0808">Transferase</keyword>
<name>A0ABS7C4V7_9BACL</name>
<keyword evidence="2" id="KW-1185">Reference proteome</keyword>
<reference evidence="1 2" key="1">
    <citation type="submission" date="2021-07" db="EMBL/GenBank/DDBJ databases">
        <title>Paenibacillus radiodurans sp. nov., isolated from the southeastern edge of Tengger Desert.</title>
        <authorList>
            <person name="Zhang G."/>
        </authorList>
    </citation>
    <scope>NUCLEOTIDE SEQUENCE [LARGE SCALE GENOMIC DNA]</scope>
    <source>
        <strain evidence="1 2">CCM 7311</strain>
    </source>
</reference>
<dbReference type="InterPro" id="IPR027417">
    <property type="entry name" value="P-loop_NTPase"/>
</dbReference>
<evidence type="ECO:0000313" key="2">
    <source>
        <dbReference type="Proteomes" id="UP001519887"/>
    </source>
</evidence>
<dbReference type="EMBL" id="JAHZIK010000461">
    <property type="protein sequence ID" value="MBW7455927.1"/>
    <property type="molecule type" value="Genomic_DNA"/>
</dbReference>
<proteinExistence type="predicted"/>
<evidence type="ECO:0000313" key="1">
    <source>
        <dbReference type="EMBL" id="MBW7455927.1"/>
    </source>
</evidence>
<comment type="caution">
    <text evidence="1">The sequence shown here is derived from an EMBL/GenBank/DDBJ whole genome shotgun (WGS) entry which is preliminary data.</text>
</comment>
<gene>
    <name evidence="1" type="ORF">K0U00_18015</name>
</gene>